<proteinExistence type="predicted"/>
<dbReference type="Gene3D" id="1.10.10.10">
    <property type="entry name" value="Winged helix-like DNA-binding domain superfamily/Winged helix DNA-binding domain"/>
    <property type="match status" value="1"/>
</dbReference>
<dbReference type="SUPFAM" id="SSF46785">
    <property type="entry name" value="Winged helix' DNA-binding domain"/>
    <property type="match status" value="1"/>
</dbReference>
<comment type="caution">
    <text evidence="2">The sequence shown here is derived from an EMBL/GenBank/DDBJ whole genome shotgun (WGS) entry which is preliminary data.</text>
</comment>
<dbReference type="InterPro" id="IPR036388">
    <property type="entry name" value="WH-like_DNA-bd_sf"/>
</dbReference>
<sequence length="93" mass="10289">MENSNIYNLLGFVARSKTRQDALKSLLAGDKTSKQIAEETGIIQSRVSVVLKQLRDNNLISGEGKRNIVYSINEDGKKIITGLETRKMGDLHG</sequence>
<dbReference type="RefSeq" id="WP_116591429.1">
    <property type="nucleotide sequence ID" value="NZ_MZGS01000016.1"/>
</dbReference>
<dbReference type="Pfam" id="PF01022">
    <property type="entry name" value="HTH_5"/>
    <property type="match status" value="1"/>
</dbReference>
<evidence type="ECO:0000259" key="1">
    <source>
        <dbReference type="Pfam" id="PF01022"/>
    </source>
</evidence>
<dbReference type="InterPro" id="IPR036390">
    <property type="entry name" value="WH_DNA-bd_sf"/>
</dbReference>
<reference evidence="2 3" key="1">
    <citation type="submission" date="2017-03" db="EMBL/GenBank/DDBJ databases">
        <title>Genome sequence of Methanobrevibacter thaueri.</title>
        <authorList>
            <person name="Poehlein A."/>
            <person name="Seedorf H."/>
            <person name="Daniel R."/>
        </authorList>
    </citation>
    <scope>NUCLEOTIDE SEQUENCE [LARGE SCALE GENOMIC DNA]</scope>
    <source>
        <strain evidence="2 3">DSM 11995</strain>
    </source>
</reference>
<dbReference type="CDD" id="cd00090">
    <property type="entry name" value="HTH_ARSR"/>
    <property type="match status" value="1"/>
</dbReference>
<name>A0A315XS15_9EURY</name>
<dbReference type="InterPro" id="IPR001845">
    <property type="entry name" value="HTH_ArsR_DNA-bd_dom"/>
</dbReference>
<dbReference type="Proteomes" id="UP000251717">
    <property type="component" value="Unassembled WGS sequence"/>
</dbReference>
<dbReference type="InterPro" id="IPR011991">
    <property type="entry name" value="ArsR-like_HTH"/>
</dbReference>
<keyword evidence="3" id="KW-1185">Reference proteome</keyword>
<dbReference type="GO" id="GO:0003700">
    <property type="term" value="F:DNA-binding transcription factor activity"/>
    <property type="evidence" value="ECO:0007669"/>
    <property type="project" value="InterPro"/>
</dbReference>
<feature type="domain" description="HTH arsR-type" evidence="1">
    <location>
        <begin position="17"/>
        <end position="61"/>
    </location>
</feature>
<protein>
    <submittedName>
        <fullName evidence="2">Bacterial regulatory protein, arsR family</fullName>
    </submittedName>
</protein>
<organism evidence="2 3">
    <name type="scientific">Methanobrevibacter thaueri</name>
    <dbReference type="NCBI Taxonomy" id="190975"/>
    <lineage>
        <taxon>Archaea</taxon>
        <taxon>Methanobacteriati</taxon>
        <taxon>Methanobacteriota</taxon>
        <taxon>Methanomada group</taxon>
        <taxon>Methanobacteria</taxon>
        <taxon>Methanobacteriales</taxon>
        <taxon>Methanobacteriaceae</taxon>
        <taxon>Methanobrevibacter</taxon>
    </lineage>
</organism>
<gene>
    <name evidence="2" type="ORF">MBBTH_04460</name>
</gene>
<dbReference type="EMBL" id="MZGS01000016">
    <property type="protein sequence ID" value="PWB87859.1"/>
    <property type="molecule type" value="Genomic_DNA"/>
</dbReference>
<accession>A0A315XS15</accession>
<evidence type="ECO:0000313" key="3">
    <source>
        <dbReference type="Proteomes" id="UP000251717"/>
    </source>
</evidence>
<evidence type="ECO:0000313" key="2">
    <source>
        <dbReference type="EMBL" id="PWB87859.1"/>
    </source>
</evidence>
<dbReference type="AlphaFoldDB" id="A0A315XS15"/>